<evidence type="ECO:0000313" key="7">
    <source>
        <dbReference type="Proteomes" id="UP000318080"/>
    </source>
</evidence>
<reference evidence="6 7" key="1">
    <citation type="submission" date="2019-06" db="EMBL/GenBank/DDBJ databases">
        <title>Draft genome of C. phoceense Strain 272.</title>
        <authorList>
            <person name="Pacheco L.G.C."/>
            <person name="Barberis C.M."/>
            <person name="Almuzara M.N."/>
            <person name="Traglia G.M."/>
            <person name="Santos C.S."/>
            <person name="Rocha D.J.P.G."/>
            <person name="Aguiar E.R.G.R."/>
            <person name="Vay C.A."/>
        </authorList>
    </citation>
    <scope>NUCLEOTIDE SEQUENCE [LARGE SCALE GENOMIC DNA]</scope>
    <source>
        <strain evidence="6 7">272</strain>
    </source>
</reference>
<feature type="transmembrane region" description="Helical" evidence="5">
    <location>
        <begin position="73"/>
        <end position="90"/>
    </location>
</feature>
<comment type="subcellular location">
    <subcellularLocation>
        <location evidence="1">Membrane</location>
        <topology evidence="1">Multi-pass membrane protein</topology>
    </subcellularLocation>
</comment>
<keyword evidence="4 5" id="KW-0472">Membrane</keyword>
<sequence length="206" mass="22954">MKRRTNIPLSVYVPGDTFIHRMKPSWKILILIVFILVTSIFCRTIPLAAASVLLPALAFVIAKVPPKIAWSQMWPPLFILVPLAAFQWWARDFEYAVVMFLTIFAAMMAAFLLTLTSTVDAIMESLEDSLRPLARFGLPVETISLAMSLTIRLIPLMFETVYEVLDARKARGAGFSPLAFGTPVIIRSIRRARAMGEALQARGVGD</sequence>
<keyword evidence="2 5" id="KW-0812">Transmembrane</keyword>
<evidence type="ECO:0000313" key="6">
    <source>
        <dbReference type="EMBL" id="TQE43012.1"/>
    </source>
</evidence>
<evidence type="ECO:0000256" key="3">
    <source>
        <dbReference type="ARBA" id="ARBA00022989"/>
    </source>
</evidence>
<feature type="transmembrane region" description="Helical" evidence="5">
    <location>
        <begin position="28"/>
        <end position="61"/>
    </location>
</feature>
<keyword evidence="7" id="KW-1185">Reference proteome</keyword>
<evidence type="ECO:0000256" key="1">
    <source>
        <dbReference type="ARBA" id="ARBA00004141"/>
    </source>
</evidence>
<dbReference type="EMBL" id="VHIR01000014">
    <property type="protein sequence ID" value="TQE43012.1"/>
    <property type="molecule type" value="Genomic_DNA"/>
</dbReference>
<dbReference type="PANTHER" id="PTHR33514:SF13">
    <property type="entry name" value="PROTEIN ABCI12, CHLOROPLASTIC"/>
    <property type="match status" value="1"/>
</dbReference>
<evidence type="ECO:0000256" key="2">
    <source>
        <dbReference type="ARBA" id="ARBA00022692"/>
    </source>
</evidence>
<dbReference type="CDD" id="cd16914">
    <property type="entry name" value="EcfT"/>
    <property type="match status" value="1"/>
</dbReference>
<evidence type="ECO:0000256" key="5">
    <source>
        <dbReference type="SAM" id="Phobius"/>
    </source>
</evidence>
<proteinExistence type="predicted"/>
<gene>
    <name evidence="6" type="ORF">EJK80_09745</name>
</gene>
<dbReference type="Proteomes" id="UP000318080">
    <property type="component" value="Unassembled WGS sequence"/>
</dbReference>
<dbReference type="GO" id="GO:0005886">
    <property type="term" value="C:plasma membrane"/>
    <property type="evidence" value="ECO:0007669"/>
    <property type="project" value="TreeGrafter"/>
</dbReference>
<dbReference type="PANTHER" id="PTHR33514">
    <property type="entry name" value="PROTEIN ABCI12, CHLOROPLASTIC"/>
    <property type="match status" value="1"/>
</dbReference>
<name>A0A540R5K5_9CORY</name>
<protein>
    <submittedName>
        <fullName evidence="6">Energy-coupling factor transporter transmembrane protein EcfT</fullName>
    </submittedName>
</protein>
<dbReference type="STRING" id="1686286.GCA_900092335_02075"/>
<dbReference type="InterPro" id="IPR003339">
    <property type="entry name" value="ABC/ECF_trnsptr_transmembrane"/>
</dbReference>
<dbReference type="GeneID" id="79853255"/>
<feature type="transmembrane region" description="Helical" evidence="5">
    <location>
        <begin position="97"/>
        <end position="123"/>
    </location>
</feature>
<keyword evidence="3 5" id="KW-1133">Transmembrane helix</keyword>
<feature type="transmembrane region" description="Helical" evidence="5">
    <location>
        <begin position="143"/>
        <end position="162"/>
    </location>
</feature>
<dbReference type="RefSeq" id="WP_066486601.1">
    <property type="nucleotide sequence ID" value="NZ_JADPQA010000019.1"/>
</dbReference>
<dbReference type="AlphaFoldDB" id="A0A540R5K5"/>
<organism evidence="6 7">
    <name type="scientific">Corynebacterium phoceense</name>
    <dbReference type="NCBI Taxonomy" id="1686286"/>
    <lineage>
        <taxon>Bacteria</taxon>
        <taxon>Bacillati</taxon>
        <taxon>Actinomycetota</taxon>
        <taxon>Actinomycetes</taxon>
        <taxon>Mycobacteriales</taxon>
        <taxon>Corynebacteriaceae</taxon>
        <taxon>Corynebacterium</taxon>
    </lineage>
</organism>
<evidence type="ECO:0000256" key="4">
    <source>
        <dbReference type="ARBA" id="ARBA00023136"/>
    </source>
</evidence>
<dbReference type="Pfam" id="PF02361">
    <property type="entry name" value="CbiQ"/>
    <property type="match status" value="1"/>
</dbReference>
<comment type="caution">
    <text evidence="6">The sequence shown here is derived from an EMBL/GenBank/DDBJ whole genome shotgun (WGS) entry which is preliminary data.</text>
</comment>
<accession>A0A540R5K5</accession>